<organism evidence="1 2">
    <name type="scientific">Labilibaculum manganireducens</name>
    <dbReference type="NCBI Taxonomy" id="1940525"/>
    <lineage>
        <taxon>Bacteria</taxon>
        <taxon>Pseudomonadati</taxon>
        <taxon>Bacteroidota</taxon>
        <taxon>Bacteroidia</taxon>
        <taxon>Marinilabiliales</taxon>
        <taxon>Marinifilaceae</taxon>
        <taxon>Labilibaculum</taxon>
    </lineage>
</organism>
<dbReference type="RefSeq" id="WP_101309165.1">
    <property type="nucleotide sequence ID" value="NZ_MVDE01000008.1"/>
</dbReference>
<dbReference type="PROSITE" id="PS51257">
    <property type="entry name" value="PROKAR_LIPOPROTEIN"/>
    <property type="match status" value="1"/>
</dbReference>
<keyword evidence="2" id="KW-1185">Reference proteome</keyword>
<dbReference type="AlphaFoldDB" id="A0A2N3IB26"/>
<proteinExistence type="predicted"/>
<protein>
    <submittedName>
        <fullName evidence="1">Uncharacterized protein</fullName>
    </submittedName>
</protein>
<dbReference type="EMBL" id="MVDE01000008">
    <property type="protein sequence ID" value="PKQ67532.1"/>
    <property type="molecule type" value="Genomic_DNA"/>
</dbReference>
<reference evidence="1 2" key="1">
    <citation type="journal article" date="2017" name="Front. Microbiol.">
        <title>Labilibaculum manganireducens gen. nov., sp. nov. and Labilibaculum filiforme sp. nov., Novel Bacteroidetes Isolated from Subsurface Sediments of the Baltic Sea.</title>
        <authorList>
            <person name="Vandieken V."/>
            <person name="Marshall I.P."/>
            <person name="Niemann H."/>
            <person name="Engelen B."/>
            <person name="Cypionka H."/>
        </authorList>
    </citation>
    <scope>NUCLEOTIDE SEQUENCE [LARGE SCALE GENOMIC DNA]</scope>
    <source>
        <strain evidence="1 2">59.10-2M</strain>
    </source>
</reference>
<gene>
    <name evidence="1" type="ORF">BZG01_07285</name>
</gene>
<comment type="caution">
    <text evidence="1">The sequence shown here is derived from an EMBL/GenBank/DDBJ whole genome shotgun (WGS) entry which is preliminary data.</text>
</comment>
<accession>A0A2N3IB26</accession>
<evidence type="ECO:0000313" key="2">
    <source>
        <dbReference type="Proteomes" id="UP000233618"/>
    </source>
</evidence>
<evidence type="ECO:0000313" key="1">
    <source>
        <dbReference type="EMBL" id="PKQ67532.1"/>
    </source>
</evidence>
<dbReference type="Proteomes" id="UP000233618">
    <property type="component" value="Unassembled WGS sequence"/>
</dbReference>
<sequence length="184" mass="21029">MKQIQFTFIALLSIFFVSCNKSSEKIHVRYVISGTSQLTSTENDKPIHKIKNNYTNFGNTDIEKNELEKQNLNKTTKWTNSLSNYATVDDKQTLSSKIEINSTLRVEDFHEKGERKFVINTRSVTNVLKTSSDLDSSKYVINGKFNNTIEIKTDTKLSEGVALHLIKKELTAKIKEEINAYAKQ</sequence>
<name>A0A2N3IB26_9BACT</name>